<evidence type="ECO:0000256" key="4">
    <source>
        <dbReference type="SAM" id="Phobius"/>
    </source>
</evidence>
<feature type="transmembrane region" description="Helical" evidence="4">
    <location>
        <begin position="298"/>
        <end position="319"/>
    </location>
</feature>
<accession>A0A6G1K311</accession>
<dbReference type="EMBL" id="MU005774">
    <property type="protein sequence ID" value="KAF2707188.1"/>
    <property type="molecule type" value="Genomic_DNA"/>
</dbReference>
<organism evidence="6 7">
    <name type="scientific">Pleomassaria siparia CBS 279.74</name>
    <dbReference type="NCBI Taxonomy" id="1314801"/>
    <lineage>
        <taxon>Eukaryota</taxon>
        <taxon>Fungi</taxon>
        <taxon>Dikarya</taxon>
        <taxon>Ascomycota</taxon>
        <taxon>Pezizomycotina</taxon>
        <taxon>Dothideomycetes</taxon>
        <taxon>Pleosporomycetidae</taxon>
        <taxon>Pleosporales</taxon>
        <taxon>Pleomassariaceae</taxon>
        <taxon>Pleomassaria</taxon>
    </lineage>
</organism>
<gene>
    <name evidence="6" type="ORF">K504DRAFT_51910</name>
</gene>
<evidence type="ECO:0000256" key="1">
    <source>
        <dbReference type="ARBA" id="ARBA00004141"/>
    </source>
</evidence>
<feature type="transmembrane region" description="Helical" evidence="4">
    <location>
        <begin position="134"/>
        <end position="152"/>
    </location>
</feature>
<dbReference type="InterPro" id="IPR020846">
    <property type="entry name" value="MFS_dom"/>
</dbReference>
<keyword evidence="4" id="KW-1133">Transmembrane helix</keyword>
<proteinExistence type="inferred from homology"/>
<feature type="transmembrane region" description="Helical" evidence="4">
    <location>
        <begin position="265"/>
        <end position="286"/>
    </location>
</feature>
<comment type="similarity">
    <text evidence="2">Belongs to the major facilitator superfamily. Monocarboxylate porter (TC 2.A.1.13) family.</text>
</comment>
<feature type="transmembrane region" description="Helical" evidence="4">
    <location>
        <begin position="222"/>
        <end position="244"/>
    </location>
</feature>
<reference evidence="6" key="1">
    <citation type="journal article" date="2020" name="Stud. Mycol.">
        <title>101 Dothideomycetes genomes: a test case for predicting lifestyles and emergence of pathogens.</title>
        <authorList>
            <person name="Haridas S."/>
            <person name="Albert R."/>
            <person name="Binder M."/>
            <person name="Bloem J."/>
            <person name="Labutti K."/>
            <person name="Salamov A."/>
            <person name="Andreopoulos B."/>
            <person name="Baker S."/>
            <person name="Barry K."/>
            <person name="Bills G."/>
            <person name="Bluhm B."/>
            <person name="Cannon C."/>
            <person name="Castanera R."/>
            <person name="Culley D."/>
            <person name="Daum C."/>
            <person name="Ezra D."/>
            <person name="Gonzalez J."/>
            <person name="Henrissat B."/>
            <person name="Kuo A."/>
            <person name="Liang C."/>
            <person name="Lipzen A."/>
            <person name="Lutzoni F."/>
            <person name="Magnuson J."/>
            <person name="Mondo S."/>
            <person name="Nolan M."/>
            <person name="Ohm R."/>
            <person name="Pangilinan J."/>
            <person name="Park H.-J."/>
            <person name="Ramirez L."/>
            <person name="Alfaro M."/>
            <person name="Sun H."/>
            <person name="Tritt A."/>
            <person name="Yoshinaga Y."/>
            <person name="Zwiers L.-H."/>
            <person name="Turgeon B."/>
            <person name="Goodwin S."/>
            <person name="Spatafora J."/>
            <person name="Crous P."/>
            <person name="Grigoriev I."/>
        </authorList>
    </citation>
    <scope>NUCLEOTIDE SEQUENCE</scope>
    <source>
        <strain evidence="6">CBS 279.74</strain>
    </source>
</reference>
<dbReference type="PANTHER" id="PTHR11360">
    <property type="entry name" value="MONOCARBOXYLATE TRANSPORTER"/>
    <property type="match status" value="1"/>
</dbReference>
<feature type="transmembrane region" description="Helical" evidence="4">
    <location>
        <begin position="419"/>
        <end position="440"/>
    </location>
</feature>
<feature type="domain" description="Major facilitator superfamily (MFS) profile" evidence="5">
    <location>
        <begin position="34"/>
        <end position="445"/>
    </location>
</feature>
<protein>
    <submittedName>
        <fullName evidence="6">MFS general substrate transporter</fullName>
    </submittedName>
</protein>
<keyword evidence="4" id="KW-0472">Membrane</keyword>
<feature type="region of interest" description="Disordered" evidence="3">
    <location>
        <begin position="1"/>
        <end position="29"/>
    </location>
</feature>
<evidence type="ECO:0000259" key="5">
    <source>
        <dbReference type="PROSITE" id="PS50850"/>
    </source>
</evidence>
<dbReference type="OrthoDB" id="6499973at2759"/>
<feature type="transmembrane region" description="Helical" evidence="4">
    <location>
        <begin position="326"/>
        <end position="349"/>
    </location>
</feature>
<keyword evidence="7" id="KW-1185">Reference proteome</keyword>
<dbReference type="GO" id="GO:0016020">
    <property type="term" value="C:membrane"/>
    <property type="evidence" value="ECO:0007669"/>
    <property type="project" value="UniProtKB-SubCell"/>
</dbReference>
<evidence type="ECO:0000256" key="2">
    <source>
        <dbReference type="ARBA" id="ARBA00006727"/>
    </source>
</evidence>
<feature type="transmembrane region" description="Helical" evidence="4">
    <location>
        <begin position="103"/>
        <end position="122"/>
    </location>
</feature>
<dbReference type="GO" id="GO:0022857">
    <property type="term" value="F:transmembrane transporter activity"/>
    <property type="evidence" value="ECO:0007669"/>
    <property type="project" value="InterPro"/>
</dbReference>
<feature type="transmembrane region" description="Helical" evidence="4">
    <location>
        <begin position="65"/>
        <end position="83"/>
    </location>
</feature>
<sequence>MMDVEKAIPYSDSRPAPRSFSPITQAPPLHKTKSATSAVIGRVASHLTTRSITNPGPPPDGGFRAWVQVFCAWLAIMNTWGFVNSFGAFQPYYEEILPQSPSMISWIGSTQASLLFILGLFSGRALDAGLFRPTIILGITLQLVGIFTMSLAKNYWQLLLTQGICTGVGGGLFFVPVMGLVSTYFAKRRGMAIGIVTSGNSLGGIIYPLVVREMLPKVGFGWTVRVLGFINVVALVVVIAFMKPRLPPRNSGPLVDWDALKDRPYVLQVLGFCCLIPPVYFGFYYIASFARDELHMPYAHSLNLVILINGSGIPTRVFIGMIADRYGLMNTIAVTLFIDAICIFSWLAVSTLPSYYVFTAFYGAASAAFQALFPTSVTTLSNDITKTGTRLGMAFTVIGIAALVGGPIAGLLVKGRGGYTSAICWAGASTVLGMGLGVTARGLKYGWRWKTIC</sequence>
<dbReference type="PANTHER" id="PTHR11360:SF130">
    <property type="entry name" value="MAJOR FACILITATOR SUPERFAMILY (MFS) PROFILE DOMAIN-CONTAINING PROTEIN-RELATED"/>
    <property type="match status" value="1"/>
</dbReference>
<dbReference type="InterPro" id="IPR011701">
    <property type="entry name" value="MFS"/>
</dbReference>
<feature type="transmembrane region" description="Helical" evidence="4">
    <location>
        <begin position="394"/>
        <end position="413"/>
    </location>
</feature>
<name>A0A6G1K311_9PLEO</name>
<comment type="subcellular location">
    <subcellularLocation>
        <location evidence="1">Membrane</location>
        <topology evidence="1">Multi-pass membrane protein</topology>
    </subcellularLocation>
</comment>
<evidence type="ECO:0000313" key="7">
    <source>
        <dbReference type="Proteomes" id="UP000799428"/>
    </source>
</evidence>
<dbReference type="InterPro" id="IPR036259">
    <property type="entry name" value="MFS_trans_sf"/>
</dbReference>
<dbReference type="SUPFAM" id="SSF103473">
    <property type="entry name" value="MFS general substrate transporter"/>
    <property type="match status" value="1"/>
</dbReference>
<dbReference type="InterPro" id="IPR050327">
    <property type="entry name" value="Proton-linked_MCT"/>
</dbReference>
<dbReference type="AlphaFoldDB" id="A0A6G1K311"/>
<dbReference type="PROSITE" id="PS50850">
    <property type="entry name" value="MFS"/>
    <property type="match status" value="1"/>
</dbReference>
<feature type="transmembrane region" description="Helical" evidence="4">
    <location>
        <begin position="158"/>
        <end position="180"/>
    </location>
</feature>
<feature type="transmembrane region" description="Helical" evidence="4">
    <location>
        <begin position="355"/>
        <end position="373"/>
    </location>
</feature>
<dbReference type="Proteomes" id="UP000799428">
    <property type="component" value="Unassembled WGS sequence"/>
</dbReference>
<evidence type="ECO:0000313" key="6">
    <source>
        <dbReference type="EMBL" id="KAF2707188.1"/>
    </source>
</evidence>
<feature type="transmembrane region" description="Helical" evidence="4">
    <location>
        <begin position="192"/>
        <end position="210"/>
    </location>
</feature>
<evidence type="ECO:0000256" key="3">
    <source>
        <dbReference type="SAM" id="MobiDB-lite"/>
    </source>
</evidence>
<dbReference type="Pfam" id="PF07690">
    <property type="entry name" value="MFS_1"/>
    <property type="match status" value="1"/>
</dbReference>
<dbReference type="Gene3D" id="1.20.1250.20">
    <property type="entry name" value="MFS general substrate transporter like domains"/>
    <property type="match status" value="1"/>
</dbReference>
<keyword evidence="4" id="KW-0812">Transmembrane</keyword>